<evidence type="ECO:0008006" key="5">
    <source>
        <dbReference type="Google" id="ProtNLM"/>
    </source>
</evidence>
<evidence type="ECO:0000313" key="3">
    <source>
        <dbReference type="EMBL" id="GAA4983245.1"/>
    </source>
</evidence>
<dbReference type="Proteomes" id="UP001501195">
    <property type="component" value="Unassembled WGS sequence"/>
</dbReference>
<evidence type="ECO:0000313" key="4">
    <source>
        <dbReference type="Proteomes" id="UP001501195"/>
    </source>
</evidence>
<dbReference type="RefSeq" id="WP_425560191.1">
    <property type="nucleotide sequence ID" value="NZ_BAABIL010000351.1"/>
</dbReference>
<evidence type="ECO:0000256" key="2">
    <source>
        <dbReference type="SAM" id="MobiDB-lite"/>
    </source>
</evidence>
<organism evidence="3 4">
    <name type="scientific">Kineococcus glutinatus</name>
    <dbReference type="NCBI Taxonomy" id="1070872"/>
    <lineage>
        <taxon>Bacteria</taxon>
        <taxon>Bacillati</taxon>
        <taxon>Actinomycetota</taxon>
        <taxon>Actinomycetes</taxon>
        <taxon>Kineosporiales</taxon>
        <taxon>Kineosporiaceae</taxon>
        <taxon>Kineococcus</taxon>
    </lineage>
</organism>
<name>A0ABP9I080_9ACTN</name>
<keyword evidence="4" id="KW-1185">Reference proteome</keyword>
<sequence>MGTISQRELRNDSGGVLRRLQAGESFTITVHGKPIGVLRLDPVPTGPQRTVHLDNEPAIPGHALTPEERAAWKADIARFAEEFVDDDLDDPYERAAARRAQREQSTEEPADKEVK</sequence>
<feature type="region of interest" description="Disordered" evidence="2">
    <location>
        <begin position="87"/>
        <end position="115"/>
    </location>
</feature>
<gene>
    <name evidence="3" type="ORF">GCM10023225_23450</name>
</gene>
<protein>
    <recommendedName>
        <fullName evidence="5">Prevent-host-death family protein</fullName>
    </recommendedName>
</protein>
<evidence type="ECO:0000256" key="1">
    <source>
        <dbReference type="ARBA" id="ARBA00009981"/>
    </source>
</evidence>
<feature type="compositionally biased region" description="Basic and acidic residues" evidence="2">
    <location>
        <begin position="91"/>
        <end position="115"/>
    </location>
</feature>
<comment type="similarity">
    <text evidence="1">Belongs to the phD/YefM antitoxin family.</text>
</comment>
<dbReference type="SUPFAM" id="SSF143120">
    <property type="entry name" value="YefM-like"/>
    <property type="match status" value="1"/>
</dbReference>
<reference evidence="4" key="1">
    <citation type="journal article" date="2019" name="Int. J. Syst. Evol. Microbiol.">
        <title>The Global Catalogue of Microorganisms (GCM) 10K type strain sequencing project: providing services to taxonomists for standard genome sequencing and annotation.</title>
        <authorList>
            <consortium name="The Broad Institute Genomics Platform"/>
            <consortium name="The Broad Institute Genome Sequencing Center for Infectious Disease"/>
            <person name="Wu L."/>
            <person name="Ma J."/>
        </authorList>
    </citation>
    <scope>NUCLEOTIDE SEQUENCE [LARGE SCALE GENOMIC DNA]</scope>
    <source>
        <strain evidence="4">JCM 18126</strain>
    </source>
</reference>
<accession>A0ABP9I080</accession>
<proteinExistence type="inferred from homology"/>
<dbReference type="EMBL" id="BAABIL010000351">
    <property type="protein sequence ID" value="GAA4983245.1"/>
    <property type="molecule type" value="Genomic_DNA"/>
</dbReference>
<comment type="caution">
    <text evidence="3">The sequence shown here is derived from an EMBL/GenBank/DDBJ whole genome shotgun (WGS) entry which is preliminary data.</text>
</comment>
<dbReference type="InterPro" id="IPR036165">
    <property type="entry name" value="YefM-like_sf"/>
</dbReference>
<dbReference type="NCBIfam" id="TIGR01552">
    <property type="entry name" value="phd_fam"/>
    <property type="match status" value="1"/>
</dbReference>